<dbReference type="AlphaFoldDB" id="A0A0D2D3I8"/>
<organism evidence="3 4">
    <name type="scientific">Phialophora macrospora</name>
    <dbReference type="NCBI Taxonomy" id="1851006"/>
    <lineage>
        <taxon>Eukaryota</taxon>
        <taxon>Fungi</taxon>
        <taxon>Dikarya</taxon>
        <taxon>Ascomycota</taxon>
        <taxon>Pezizomycotina</taxon>
        <taxon>Eurotiomycetes</taxon>
        <taxon>Chaetothyriomycetidae</taxon>
        <taxon>Chaetothyriales</taxon>
        <taxon>Herpotrichiellaceae</taxon>
        <taxon>Phialophora</taxon>
    </lineage>
</organism>
<accession>A0A0D2D3I8</accession>
<evidence type="ECO:0000259" key="2">
    <source>
        <dbReference type="Pfam" id="PF22980"/>
    </source>
</evidence>
<dbReference type="EMBL" id="KN846956">
    <property type="protein sequence ID" value="KIW72046.1"/>
    <property type="molecule type" value="Genomic_DNA"/>
</dbReference>
<reference evidence="3 4" key="1">
    <citation type="submission" date="2015-01" db="EMBL/GenBank/DDBJ databases">
        <title>The Genome Sequence of Capronia semiimmersa CBS27337.</title>
        <authorList>
            <consortium name="The Broad Institute Genomics Platform"/>
            <person name="Cuomo C."/>
            <person name="de Hoog S."/>
            <person name="Gorbushina A."/>
            <person name="Stielow B."/>
            <person name="Teixiera M."/>
            <person name="Abouelleil A."/>
            <person name="Chapman S.B."/>
            <person name="Priest M."/>
            <person name="Young S.K."/>
            <person name="Wortman J."/>
            <person name="Nusbaum C."/>
            <person name="Birren B."/>
        </authorList>
    </citation>
    <scope>NUCLEOTIDE SEQUENCE [LARGE SCALE GENOMIC DNA]</scope>
    <source>
        <strain evidence="3 4">CBS 27337</strain>
    </source>
</reference>
<gene>
    <name evidence="3" type="ORF">PV04_00269</name>
</gene>
<sequence length="131" mass="14053">MASTEDNKLAFVMMVLKNSELKADWKAIATEAGISLPGNAQRKFREIAQAAGYKLINGSQIVEVDGNGDAAKSTTAAPTKKRKSPTKKEKTTKDESSKETPTGSPSKKTKVAQPASEVKEAVKQETKDEQA</sequence>
<protein>
    <recommendedName>
        <fullName evidence="2">Myb-like DNA-binding domain-containing protein</fullName>
    </recommendedName>
</protein>
<feature type="domain" description="Myb-like DNA-binding" evidence="2">
    <location>
        <begin position="6"/>
        <end position="51"/>
    </location>
</feature>
<feature type="compositionally biased region" description="Basic and acidic residues" evidence="1">
    <location>
        <begin position="86"/>
        <end position="98"/>
    </location>
</feature>
<feature type="region of interest" description="Disordered" evidence="1">
    <location>
        <begin position="62"/>
        <end position="131"/>
    </location>
</feature>
<proteinExistence type="predicted"/>
<evidence type="ECO:0000313" key="4">
    <source>
        <dbReference type="Proteomes" id="UP000054266"/>
    </source>
</evidence>
<dbReference type="Proteomes" id="UP000054266">
    <property type="component" value="Unassembled WGS sequence"/>
</dbReference>
<evidence type="ECO:0000313" key="3">
    <source>
        <dbReference type="EMBL" id="KIW72046.1"/>
    </source>
</evidence>
<evidence type="ECO:0000256" key="1">
    <source>
        <dbReference type="SAM" id="MobiDB-lite"/>
    </source>
</evidence>
<dbReference type="HOGENOM" id="CLU_149456_0_0_1"/>
<name>A0A0D2D3I8_9EURO</name>
<dbReference type="Pfam" id="PF22980">
    <property type="entry name" value="Myb_DNA-bind_8"/>
    <property type="match status" value="1"/>
</dbReference>
<dbReference type="InterPro" id="IPR054505">
    <property type="entry name" value="Myb_DNA-bind_8"/>
</dbReference>
<feature type="compositionally biased region" description="Basic and acidic residues" evidence="1">
    <location>
        <begin position="117"/>
        <end position="131"/>
    </location>
</feature>
<keyword evidence="4" id="KW-1185">Reference proteome</keyword>